<protein>
    <submittedName>
        <fullName evidence="1">Uncharacterized protein</fullName>
    </submittedName>
</protein>
<dbReference type="EMBL" id="VSSQ01038995">
    <property type="protein sequence ID" value="MPM92008.1"/>
    <property type="molecule type" value="Genomic_DNA"/>
</dbReference>
<organism evidence="1">
    <name type="scientific">bioreactor metagenome</name>
    <dbReference type="NCBI Taxonomy" id="1076179"/>
    <lineage>
        <taxon>unclassified sequences</taxon>
        <taxon>metagenomes</taxon>
        <taxon>ecological metagenomes</taxon>
    </lineage>
</organism>
<dbReference type="AlphaFoldDB" id="A0A645DSB3"/>
<proteinExistence type="predicted"/>
<evidence type="ECO:0000313" key="1">
    <source>
        <dbReference type="EMBL" id="MPM92008.1"/>
    </source>
</evidence>
<accession>A0A645DSB3</accession>
<reference evidence="1" key="1">
    <citation type="submission" date="2019-08" db="EMBL/GenBank/DDBJ databases">
        <authorList>
            <person name="Kucharzyk K."/>
            <person name="Murdoch R.W."/>
            <person name="Higgins S."/>
            <person name="Loffler F."/>
        </authorList>
    </citation>
    <scope>NUCLEOTIDE SEQUENCE</scope>
</reference>
<gene>
    <name evidence="1" type="ORF">SDC9_139142</name>
</gene>
<sequence>MTAKKIDTRRESAKLTKMSDYLARRSETAIIHDDFSEAFDSGYYCGRKDALDDVRASIVHRPVTMITLERPAIKSQEVKY</sequence>
<name>A0A645DSB3_9ZZZZ</name>
<comment type="caution">
    <text evidence="1">The sequence shown here is derived from an EMBL/GenBank/DDBJ whole genome shotgun (WGS) entry which is preliminary data.</text>
</comment>